<gene>
    <name evidence="2" type="ORF">QQF64_013402</name>
</gene>
<dbReference type="EMBL" id="JAYMGO010000019">
    <property type="protein sequence ID" value="KAL1255341.1"/>
    <property type="molecule type" value="Genomic_DNA"/>
</dbReference>
<feature type="compositionally biased region" description="Polar residues" evidence="1">
    <location>
        <begin position="15"/>
        <end position="25"/>
    </location>
</feature>
<dbReference type="Pfam" id="PF05380">
    <property type="entry name" value="Peptidase_A17"/>
    <property type="match status" value="1"/>
</dbReference>
<feature type="region of interest" description="Disordered" evidence="1">
    <location>
        <begin position="1"/>
        <end position="25"/>
    </location>
</feature>
<proteinExistence type="predicted"/>
<evidence type="ECO:0000256" key="1">
    <source>
        <dbReference type="SAM" id="MobiDB-lite"/>
    </source>
</evidence>
<reference evidence="2 3" key="1">
    <citation type="submission" date="2023-09" db="EMBL/GenBank/DDBJ databases">
        <authorList>
            <person name="Wang M."/>
        </authorList>
    </citation>
    <scope>NUCLEOTIDE SEQUENCE [LARGE SCALE GENOMIC DNA]</scope>
    <source>
        <strain evidence="2">GT-2023</strain>
        <tissue evidence="2">Liver</tissue>
    </source>
</reference>
<dbReference type="PANTHER" id="PTHR47331">
    <property type="entry name" value="PHD-TYPE DOMAIN-CONTAINING PROTEIN"/>
    <property type="match status" value="1"/>
</dbReference>
<sequence>MPDVESPTRLKGKTENPSLPDNKQSAVHRLNSLERCLRRDEHYRNDYIYFMNEIITRGDAESVPPDELENQPTWICSSISTSRKQILQELCRDKVNWDEELPGPILSQWQSWLQDLPHLADLKIPRSNLPSQFDEVSLYELHNFSDVSCSGYSACSYHKLTTIPRLELSSAVTSVRIGDVLKRELEIEHLQEYYWTDSKVVLGYVNNDAKRFHTFVANRIQHIRSSTIPEQWLHVSSATNPAYHASRGLSAVQLKESNWLKGPDFLWQRNFRLLS</sequence>
<dbReference type="PANTHER" id="PTHR47331:SF5">
    <property type="entry name" value="RIBONUCLEASE H"/>
    <property type="match status" value="1"/>
</dbReference>
<dbReference type="InterPro" id="IPR008042">
    <property type="entry name" value="Retrotrans_Pao"/>
</dbReference>
<dbReference type="Proteomes" id="UP001558613">
    <property type="component" value="Unassembled WGS sequence"/>
</dbReference>
<name>A0ABR3LTP3_9TELE</name>
<accession>A0ABR3LTP3</accession>
<evidence type="ECO:0000313" key="3">
    <source>
        <dbReference type="Proteomes" id="UP001558613"/>
    </source>
</evidence>
<keyword evidence="3" id="KW-1185">Reference proteome</keyword>
<organism evidence="2 3">
    <name type="scientific">Cirrhinus molitorella</name>
    <name type="common">mud carp</name>
    <dbReference type="NCBI Taxonomy" id="172907"/>
    <lineage>
        <taxon>Eukaryota</taxon>
        <taxon>Metazoa</taxon>
        <taxon>Chordata</taxon>
        <taxon>Craniata</taxon>
        <taxon>Vertebrata</taxon>
        <taxon>Euteleostomi</taxon>
        <taxon>Actinopterygii</taxon>
        <taxon>Neopterygii</taxon>
        <taxon>Teleostei</taxon>
        <taxon>Ostariophysi</taxon>
        <taxon>Cypriniformes</taxon>
        <taxon>Cyprinidae</taxon>
        <taxon>Labeoninae</taxon>
        <taxon>Labeonini</taxon>
        <taxon>Cirrhinus</taxon>
    </lineage>
</organism>
<protein>
    <submittedName>
        <fullName evidence="2">Uncharacterized protein</fullName>
    </submittedName>
</protein>
<evidence type="ECO:0000313" key="2">
    <source>
        <dbReference type="EMBL" id="KAL1255341.1"/>
    </source>
</evidence>
<feature type="compositionally biased region" description="Basic and acidic residues" evidence="1">
    <location>
        <begin position="1"/>
        <end position="14"/>
    </location>
</feature>
<comment type="caution">
    <text evidence="2">The sequence shown here is derived from an EMBL/GenBank/DDBJ whole genome shotgun (WGS) entry which is preliminary data.</text>
</comment>